<dbReference type="AlphaFoldDB" id="A0A895YFW6"/>
<dbReference type="EMBL" id="CP070499">
    <property type="protein sequence ID" value="QSB13436.1"/>
    <property type="molecule type" value="Genomic_DNA"/>
</dbReference>
<name>A0A895YFW6_9ACTN</name>
<proteinExistence type="predicted"/>
<evidence type="ECO:0000313" key="2">
    <source>
        <dbReference type="EMBL" id="QSB13436.1"/>
    </source>
</evidence>
<keyword evidence="3" id="KW-1185">Reference proteome</keyword>
<accession>A0A895YFW6</accession>
<keyword evidence="1" id="KW-0812">Transmembrane</keyword>
<gene>
    <name evidence="2" type="ORF">JQS43_17735</name>
</gene>
<dbReference type="KEGG" id="nhy:JQS43_17735"/>
<dbReference type="RefSeq" id="WP_239675523.1">
    <property type="nucleotide sequence ID" value="NZ_CP070499.1"/>
</dbReference>
<dbReference type="Pfam" id="PF22564">
    <property type="entry name" value="HAAS"/>
    <property type="match status" value="1"/>
</dbReference>
<reference evidence="2" key="1">
    <citation type="submission" date="2021-02" db="EMBL/GenBank/DDBJ databases">
        <title>Natrosporangium hydrolyticum gen. nov., sp. nov, a haloalkaliphilic actinobacterium from a soda solonchak soil.</title>
        <authorList>
            <person name="Sorokin D.Y."/>
            <person name="Khijniak T.V."/>
            <person name="Zakharycheva A.P."/>
            <person name="Boueva O.V."/>
            <person name="Ariskina E.V."/>
            <person name="Hahnke R.L."/>
            <person name="Bunk B."/>
            <person name="Sproer C."/>
            <person name="Schumann P."/>
            <person name="Evtushenko L.I."/>
            <person name="Kublanov I.V."/>
        </authorList>
    </citation>
    <scope>NUCLEOTIDE SEQUENCE</scope>
    <source>
        <strain evidence="2">DSM 106523</strain>
    </source>
</reference>
<keyword evidence="1" id="KW-1133">Transmembrane helix</keyword>
<evidence type="ECO:0000313" key="3">
    <source>
        <dbReference type="Proteomes" id="UP000662857"/>
    </source>
</evidence>
<feature type="transmembrane region" description="Helical" evidence="1">
    <location>
        <begin position="167"/>
        <end position="188"/>
    </location>
</feature>
<sequence length="210" mass="22235">MDHDEYLRELRHRLRFRGASRKRVDDIVGEVDSHLRDSGEDPVAAFGLPDKYAASLLHSWWHSVRFMLAVIALTLAGAIVANAAPAVADGFGPALAGDRPPIELSGRQLLHLLPFLLIAGVTQLPVAHSRLSQRGRLGAGIVTGVGGGVVVVLLGDRGLAPALVLTISPTVALAAVVGLVSAGALLMLEPQLRRWLPRAGGSERRREPAG</sequence>
<feature type="transmembrane region" description="Helical" evidence="1">
    <location>
        <begin position="137"/>
        <end position="155"/>
    </location>
</feature>
<dbReference type="Proteomes" id="UP000662857">
    <property type="component" value="Chromosome"/>
</dbReference>
<feature type="transmembrane region" description="Helical" evidence="1">
    <location>
        <begin position="66"/>
        <end position="88"/>
    </location>
</feature>
<feature type="transmembrane region" description="Helical" evidence="1">
    <location>
        <begin position="108"/>
        <end position="125"/>
    </location>
</feature>
<keyword evidence="1" id="KW-0472">Membrane</keyword>
<organism evidence="2 3">
    <name type="scientific">Natronosporangium hydrolyticum</name>
    <dbReference type="NCBI Taxonomy" id="2811111"/>
    <lineage>
        <taxon>Bacteria</taxon>
        <taxon>Bacillati</taxon>
        <taxon>Actinomycetota</taxon>
        <taxon>Actinomycetes</taxon>
        <taxon>Micromonosporales</taxon>
        <taxon>Micromonosporaceae</taxon>
        <taxon>Natronosporangium</taxon>
    </lineage>
</organism>
<protein>
    <submittedName>
        <fullName evidence="2">Uncharacterized protein</fullName>
    </submittedName>
</protein>
<evidence type="ECO:0000256" key="1">
    <source>
        <dbReference type="SAM" id="Phobius"/>
    </source>
</evidence>